<organism evidence="1">
    <name type="scientific">marine sediment metagenome</name>
    <dbReference type="NCBI Taxonomy" id="412755"/>
    <lineage>
        <taxon>unclassified sequences</taxon>
        <taxon>metagenomes</taxon>
        <taxon>ecological metagenomes</taxon>
    </lineage>
</organism>
<proteinExistence type="predicted"/>
<protein>
    <submittedName>
        <fullName evidence="1">Uncharacterized protein</fullName>
    </submittedName>
</protein>
<reference evidence="1" key="1">
    <citation type="journal article" date="2015" name="Nature">
        <title>Complex archaea that bridge the gap between prokaryotes and eukaryotes.</title>
        <authorList>
            <person name="Spang A."/>
            <person name="Saw J.H."/>
            <person name="Jorgensen S.L."/>
            <person name="Zaremba-Niedzwiedzka K."/>
            <person name="Martijn J."/>
            <person name="Lind A.E."/>
            <person name="van Eijk R."/>
            <person name="Schleper C."/>
            <person name="Guy L."/>
            <person name="Ettema T.J."/>
        </authorList>
    </citation>
    <scope>NUCLEOTIDE SEQUENCE</scope>
</reference>
<sequence length="76" mass="8730">LKALEKEVIAFATLHDITDICPRVHPRQLHGIEISPYAVEIASVVIWIGYLQWKHRNAMPLDDEEPILEPLVQVHL</sequence>
<name>A0A0F9HT16_9ZZZZ</name>
<feature type="non-terminal residue" evidence="1">
    <location>
        <position position="1"/>
    </location>
</feature>
<gene>
    <name evidence="1" type="ORF">LCGC14_1960730</name>
</gene>
<accession>A0A0F9HT16</accession>
<dbReference type="AlphaFoldDB" id="A0A0F9HT16"/>
<comment type="caution">
    <text evidence="1">The sequence shown here is derived from an EMBL/GenBank/DDBJ whole genome shotgun (WGS) entry which is preliminary data.</text>
</comment>
<dbReference type="EMBL" id="LAZR01021585">
    <property type="protein sequence ID" value="KKL84835.1"/>
    <property type="molecule type" value="Genomic_DNA"/>
</dbReference>
<evidence type="ECO:0000313" key="1">
    <source>
        <dbReference type="EMBL" id="KKL84835.1"/>
    </source>
</evidence>